<dbReference type="RefSeq" id="XP_053020636.1">
    <property type="nucleotide sequence ID" value="XM_053169439.1"/>
</dbReference>
<feature type="compositionally biased region" description="Basic and acidic residues" evidence="1">
    <location>
        <begin position="167"/>
        <end position="179"/>
    </location>
</feature>
<keyword evidence="3" id="KW-1185">Reference proteome</keyword>
<proteinExistence type="predicted"/>
<organism evidence="2 3">
    <name type="scientific">Puccinia triticina</name>
    <dbReference type="NCBI Taxonomy" id="208348"/>
    <lineage>
        <taxon>Eukaryota</taxon>
        <taxon>Fungi</taxon>
        <taxon>Dikarya</taxon>
        <taxon>Basidiomycota</taxon>
        <taxon>Pucciniomycotina</taxon>
        <taxon>Pucciniomycetes</taxon>
        <taxon>Pucciniales</taxon>
        <taxon>Pucciniaceae</taxon>
        <taxon>Puccinia</taxon>
    </lineage>
</organism>
<feature type="compositionally biased region" description="Basic and acidic residues" evidence="1">
    <location>
        <begin position="122"/>
        <end position="147"/>
    </location>
</feature>
<evidence type="ECO:0000313" key="3">
    <source>
        <dbReference type="Proteomes" id="UP001164743"/>
    </source>
</evidence>
<evidence type="ECO:0008006" key="4">
    <source>
        <dbReference type="Google" id="ProtNLM"/>
    </source>
</evidence>
<dbReference type="GeneID" id="77810334"/>
<dbReference type="EMBL" id="CP110425">
    <property type="protein sequence ID" value="WAQ85081.1"/>
    <property type="molecule type" value="Genomic_DNA"/>
</dbReference>
<feature type="region of interest" description="Disordered" evidence="1">
    <location>
        <begin position="16"/>
        <end position="190"/>
    </location>
</feature>
<feature type="compositionally biased region" description="Basic and acidic residues" evidence="1">
    <location>
        <begin position="90"/>
        <end position="102"/>
    </location>
</feature>
<dbReference type="Proteomes" id="UP001164743">
    <property type="component" value="Chromosome 5A"/>
</dbReference>
<evidence type="ECO:0000313" key="2">
    <source>
        <dbReference type="EMBL" id="WAQ85081.1"/>
    </source>
</evidence>
<sequence length="190" mass="21241">MDASMTRQEMVYVPRATEPAAAGASLQTSVRCAREMSAAPKDKTRTGPRPAWRPTGVLVADDAPTPTAAKISRPRARPGRTRGSGNTPKRAPEIDWQRERARAARAVHTRQRQASPTQTHTDTSRGKETQEKRRDECTQKEKRSRDSMRRRKRRMTAMSMYNAAQKQEGEPKQREKSLDEEPPSSSSAGA</sequence>
<protein>
    <recommendedName>
        <fullName evidence="4">BZIP domain-containing protein</fullName>
    </recommendedName>
</protein>
<evidence type="ECO:0000256" key="1">
    <source>
        <dbReference type="SAM" id="MobiDB-lite"/>
    </source>
</evidence>
<gene>
    <name evidence="2" type="ORF">PtA15_5A655</name>
</gene>
<reference evidence="2" key="1">
    <citation type="submission" date="2022-10" db="EMBL/GenBank/DDBJ databases">
        <title>Puccinia triticina Genome sequencing and assembly.</title>
        <authorList>
            <person name="Li C."/>
        </authorList>
    </citation>
    <scope>NUCLEOTIDE SEQUENCE</scope>
    <source>
        <strain evidence="2">Pt15</strain>
    </source>
</reference>
<accession>A0ABY7CIP3</accession>
<feature type="compositionally biased region" description="Polar residues" evidence="1">
    <location>
        <begin position="112"/>
        <end position="121"/>
    </location>
</feature>
<name>A0ABY7CIP3_9BASI</name>